<dbReference type="GO" id="GO:0003677">
    <property type="term" value="F:DNA binding"/>
    <property type="evidence" value="ECO:0007669"/>
    <property type="project" value="UniProtKB-KW"/>
</dbReference>
<dbReference type="PANTHER" id="PTHR33164:SF105">
    <property type="entry name" value="TRANSCRIPTIONAL REPRESSOR PROTEIN-RELATED"/>
    <property type="match status" value="1"/>
</dbReference>
<evidence type="ECO:0000259" key="1">
    <source>
        <dbReference type="PROSITE" id="PS50995"/>
    </source>
</evidence>
<feature type="domain" description="HTH marR-type" evidence="1">
    <location>
        <begin position="27"/>
        <end position="157"/>
    </location>
</feature>
<dbReference type="PANTHER" id="PTHR33164">
    <property type="entry name" value="TRANSCRIPTIONAL REGULATOR, MARR FAMILY"/>
    <property type="match status" value="1"/>
</dbReference>
<keyword evidence="2" id="KW-0238">DNA-binding</keyword>
<proteinExistence type="predicted"/>
<dbReference type="InterPro" id="IPR036388">
    <property type="entry name" value="WH-like_DNA-bd_sf"/>
</dbReference>
<dbReference type="InterPro" id="IPR036390">
    <property type="entry name" value="WH_DNA-bd_sf"/>
</dbReference>
<dbReference type="EMBL" id="LT629709">
    <property type="protein sequence ID" value="SDP45681.1"/>
    <property type="molecule type" value="Genomic_DNA"/>
</dbReference>
<name>A0A1H0SVD7_PSERE</name>
<dbReference type="Pfam" id="PF01047">
    <property type="entry name" value="MarR"/>
    <property type="match status" value="1"/>
</dbReference>
<dbReference type="GO" id="GO:0006950">
    <property type="term" value="P:response to stress"/>
    <property type="evidence" value="ECO:0007669"/>
    <property type="project" value="TreeGrafter"/>
</dbReference>
<dbReference type="SMART" id="SM00347">
    <property type="entry name" value="HTH_MARR"/>
    <property type="match status" value="1"/>
</dbReference>
<dbReference type="InterPro" id="IPR000835">
    <property type="entry name" value="HTH_MarR-typ"/>
</dbReference>
<protein>
    <submittedName>
        <fullName evidence="2">DNA-binding transcriptional regulator, MarR family</fullName>
    </submittedName>
</protein>
<organism evidence="2 3">
    <name type="scientific">Pseudomonas reinekei</name>
    <dbReference type="NCBI Taxonomy" id="395598"/>
    <lineage>
        <taxon>Bacteria</taxon>
        <taxon>Pseudomonadati</taxon>
        <taxon>Pseudomonadota</taxon>
        <taxon>Gammaproteobacteria</taxon>
        <taxon>Pseudomonadales</taxon>
        <taxon>Pseudomonadaceae</taxon>
        <taxon>Pseudomonas</taxon>
    </lineage>
</organism>
<dbReference type="SUPFAM" id="SSF46785">
    <property type="entry name" value="Winged helix' DNA-binding domain"/>
    <property type="match status" value="1"/>
</dbReference>
<reference evidence="2 3" key="1">
    <citation type="submission" date="2016-10" db="EMBL/GenBank/DDBJ databases">
        <authorList>
            <person name="de Groot N.N."/>
        </authorList>
    </citation>
    <scope>NUCLEOTIDE SEQUENCE [LARGE SCALE GENOMIC DNA]</scope>
    <source>
        <strain evidence="2 3">BS3776</strain>
    </source>
</reference>
<sequence length="157" mass="17629">MAIYQPPKLRKLDLTHSRVYTRIMLDSQCLCINLRRAARGVSRHYDGALDGFGINVAQYSLLCNLQRLDQPSISTLAEAMGLDRSTLGRNLRVLEGEGLVMLVEGEDMRNRIVRLTEAGGERLKAALPAWEAAQQRLIDRLGAEKRETLLKLLDELA</sequence>
<dbReference type="InterPro" id="IPR039422">
    <property type="entry name" value="MarR/SlyA-like"/>
</dbReference>
<dbReference type="AlphaFoldDB" id="A0A1H0SVD7"/>
<accession>A0A1H0SVD7</accession>
<dbReference type="GO" id="GO:0003700">
    <property type="term" value="F:DNA-binding transcription factor activity"/>
    <property type="evidence" value="ECO:0007669"/>
    <property type="project" value="InterPro"/>
</dbReference>
<dbReference type="Proteomes" id="UP000198549">
    <property type="component" value="Chromosome I"/>
</dbReference>
<dbReference type="PRINTS" id="PR00598">
    <property type="entry name" value="HTHMARR"/>
</dbReference>
<gene>
    <name evidence="2" type="ORF">SAMN04490202_4335</name>
</gene>
<dbReference type="PROSITE" id="PS50995">
    <property type="entry name" value="HTH_MARR_2"/>
    <property type="match status" value="1"/>
</dbReference>
<dbReference type="Gene3D" id="1.10.10.10">
    <property type="entry name" value="Winged helix-like DNA-binding domain superfamily/Winged helix DNA-binding domain"/>
    <property type="match status" value="1"/>
</dbReference>
<evidence type="ECO:0000313" key="3">
    <source>
        <dbReference type="Proteomes" id="UP000198549"/>
    </source>
</evidence>
<evidence type="ECO:0000313" key="2">
    <source>
        <dbReference type="EMBL" id="SDP45681.1"/>
    </source>
</evidence>